<feature type="region of interest" description="Disordered" evidence="1">
    <location>
        <begin position="325"/>
        <end position="382"/>
    </location>
</feature>
<dbReference type="eggNOG" id="COG0454">
    <property type="taxonomic scope" value="Bacteria"/>
</dbReference>
<gene>
    <name evidence="3" type="ordered locus">Rta_13270</name>
</gene>
<dbReference type="SUPFAM" id="SSF55729">
    <property type="entry name" value="Acyl-CoA N-acyltransferases (Nat)"/>
    <property type="match status" value="1"/>
</dbReference>
<dbReference type="AlphaFoldDB" id="F5Y2Q1"/>
<name>F5Y2Q1_RAMTT</name>
<evidence type="ECO:0000313" key="3">
    <source>
        <dbReference type="EMBL" id="AEG92414.1"/>
    </source>
</evidence>
<dbReference type="InterPro" id="IPR000182">
    <property type="entry name" value="GNAT_dom"/>
</dbReference>
<dbReference type="GO" id="GO:0016747">
    <property type="term" value="F:acyltransferase activity, transferring groups other than amino-acyl groups"/>
    <property type="evidence" value="ECO:0007669"/>
    <property type="project" value="InterPro"/>
</dbReference>
<protein>
    <submittedName>
        <fullName evidence="3">Acetyltransferases-like protein</fullName>
    </submittedName>
</protein>
<sequence>MSVVHLPPGSPTVRQLARSDRAAWLELWRGYNEFYGRHGETALPDDVVETTWERLFDPGEPVLALVAETGGVVVGLAHYLFHRSTTAVGPACYLQDLFTSTAVRGQGVGRALMEGVKQQARLAGAAHLYWHTYESNSVARKLYDKVAEHRGSDRLHGGSVGRLRPRPRRRPAGPPPLPGDIDRNHRRAAAASVCRGQCAIFERLQLPFQLRIVRADVLFGRCKPIAVPDRQFRSGRHVVDIGQVQQLARRDLEHRRSRSTAGHVAPAGEPSIVRGKHIGDRKQPTGFHRRHDVSVFGHSVNDRTEPLALAERSRYLFSGKDVEPEIRRNSDDHHGLVRRRPTGVTLQEGARSAAGEKSHQRRDNGKLEKGHGIDAQRCKRPS</sequence>
<keyword evidence="3" id="KW-0808">Transferase</keyword>
<evidence type="ECO:0000313" key="4">
    <source>
        <dbReference type="Proteomes" id="UP000008385"/>
    </source>
</evidence>
<dbReference type="Pfam" id="PF00583">
    <property type="entry name" value="Acetyltransf_1"/>
    <property type="match status" value="1"/>
</dbReference>
<feature type="region of interest" description="Disordered" evidence="1">
    <location>
        <begin position="252"/>
        <end position="287"/>
    </location>
</feature>
<dbReference type="PANTHER" id="PTHR43072">
    <property type="entry name" value="N-ACETYLTRANSFERASE"/>
    <property type="match status" value="1"/>
</dbReference>
<organism evidence="3 4">
    <name type="scientific">Ramlibacter tataouinensis (strain ATCC BAA-407 / DSM 14655 / LMG 21543 / TTB310)</name>
    <dbReference type="NCBI Taxonomy" id="365046"/>
    <lineage>
        <taxon>Bacteria</taxon>
        <taxon>Pseudomonadati</taxon>
        <taxon>Pseudomonadota</taxon>
        <taxon>Betaproteobacteria</taxon>
        <taxon>Burkholderiales</taxon>
        <taxon>Comamonadaceae</taxon>
        <taxon>Ramlibacter</taxon>
    </lineage>
</organism>
<dbReference type="EMBL" id="CP000245">
    <property type="protein sequence ID" value="AEG92414.1"/>
    <property type="molecule type" value="Genomic_DNA"/>
</dbReference>
<dbReference type="HOGENOM" id="CLU_723352_0_0_4"/>
<reference evidence="3 4" key="2">
    <citation type="journal article" date="2011" name="PLoS ONE">
        <title>The Cyst-Dividing Bacterium Ramlibacter tataouinensis TTB310 Genome Reveals a Well-Stocked Toolbox for Adaptation to a Desert Environment.</title>
        <authorList>
            <person name="De Luca G."/>
            <person name="Barakat M."/>
            <person name="Ortet P."/>
            <person name="Fochesato S."/>
            <person name="Jourlin-Castelli C."/>
            <person name="Ansaldi M."/>
            <person name="Py B."/>
            <person name="Fichant G."/>
            <person name="Coutinho P.M."/>
            <person name="Voulhoux R."/>
            <person name="Bastien O."/>
            <person name="Marechal E."/>
            <person name="Henrissat B."/>
            <person name="Quentin Y."/>
            <person name="Noirot P."/>
            <person name="Filloux A."/>
            <person name="Mejean V."/>
            <person name="Dubow M.S."/>
            <person name="Barras F."/>
            <person name="Barbe V."/>
            <person name="Weissenbach J."/>
            <person name="Mihalcescu I."/>
            <person name="Vermeglio A."/>
            <person name="Achouak W."/>
            <person name="Heulin T."/>
        </authorList>
    </citation>
    <scope>NUCLEOTIDE SEQUENCE [LARGE SCALE GENOMIC DNA]</scope>
    <source>
        <strain evidence="4">ATCC BAA-407 / DSM 14655 / LMG 21543 / TTB310</strain>
    </source>
</reference>
<dbReference type="CDD" id="cd04301">
    <property type="entry name" value="NAT_SF"/>
    <property type="match status" value="1"/>
</dbReference>
<evidence type="ECO:0000256" key="1">
    <source>
        <dbReference type="SAM" id="MobiDB-lite"/>
    </source>
</evidence>
<reference evidence="4" key="1">
    <citation type="submission" date="2006-01" db="EMBL/GenBank/DDBJ databases">
        <title>Genome of the cyst-dividing bacterium Ramlibacter tataouinensis.</title>
        <authorList>
            <person name="Barakat M."/>
            <person name="Ortet P."/>
            <person name="De Luca G."/>
            <person name="Jourlin-Castelli C."/>
            <person name="Ansaldi M."/>
            <person name="Py B."/>
            <person name="Fichant G."/>
            <person name="Coutinho P."/>
            <person name="Voulhoux R."/>
            <person name="Bastien O."/>
            <person name="Roy S."/>
            <person name="Marechal E."/>
            <person name="Henrissat B."/>
            <person name="Quentin Y."/>
            <person name="Noirot P."/>
            <person name="Filloux A."/>
            <person name="Mejean V."/>
            <person name="DuBow M."/>
            <person name="Barras F."/>
            <person name="Heulin T."/>
        </authorList>
    </citation>
    <scope>NUCLEOTIDE SEQUENCE [LARGE SCALE GENOMIC DNA]</scope>
    <source>
        <strain evidence="4">ATCC BAA-407 / DSM 14655 / LMG 21543 / TTB310</strain>
    </source>
</reference>
<dbReference type="Gene3D" id="3.40.630.30">
    <property type="match status" value="1"/>
</dbReference>
<dbReference type="OrthoDB" id="5295305at2"/>
<feature type="domain" description="N-acetyltransferase" evidence="2">
    <location>
        <begin position="11"/>
        <end position="180"/>
    </location>
</feature>
<dbReference type="PROSITE" id="PS51186">
    <property type="entry name" value="GNAT"/>
    <property type="match status" value="1"/>
</dbReference>
<dbReference type="Proteomes" id="UP000008385">
    <property type="component" value="Chromosome"/>
</dbReference>
<dbReference type="PANTHER" id="PTHR43072:SF60">
    <property type="entry name" value="L-2,4-DIAMINOBUTYRIC ACID ACETYLTRANSFERASE"/>
    <property type="match status" value="1"/>
</dbReference>
<feature type="compositionally biased region" description="Basic and acidic residues" evidence="1">
    <location>
        <begin position="354"/>
        <end position="382"/>
    </location>
</feature>
<evidence type="ECO:0000259" key="2">
    <source>
        <dbReference type="PROSITE" id="PS51186"/>
    </source>
</evidence>
<keyword evidence="4" id="KW-1185">Reference proteome</keyword>
<dbReference type="KEGG" id="rta:Rta_13270"/>
<feature type="region of interest" description="Disordered" evidence="1">
    <location>
        <begin position="149"/>
        <end position="184"/>
    </location>
</feature>
<accession>F5Y2Q1</accession>
<feature type="compositionally biased region" description="Basic and acidic residues" evidence="1">
    <location>
        <begin position="325"/>
        <end position="335"/>
    </location>
</feature>
<proteinExistence type="predicted"/>
<dbReference type="InterPro" id="IPR016181">
    <property type="entry name" value="Acyl_CoA_acyltransferase"/>
</dbReference>